<dbReference type="Gene3D" id="3.40.50.150">
    <property type="entry name" value="Vaccinia Virus protein VP39"/>
    <property type="match status" value="1"/>
</dbReference>
<reference evidence="3 4" key="1">
    <citation type="submission" date="2020-07" db="EMBL/GenBank/DDBJ databases">
        <title>MOT database genomes.</title>
        <authorList>
            <person name="Joseph S."/>
            <person name="Aduse-Opoku J."/>
            <person name="Hashim A."/>
            <person name="Wade W."/>
            <person name="Curtis M."/>
        </authorList>
    </citation>
    <scope>NUCLEOTIDE SEQUENCE [LARGE SCALE GENOMIC DNA]</scope>
    <source>
        <strain evidence="3 4">CIP 106318</strain>
    </source>
</reference>
<dbReference type="GO" id="GO:0032259">
    <property type="term" value="P:methylation"/>
    <property type="evidence" value="ECO:0007669"/>
    <property type="project" value="UniProtKB-KW"/>
</dbReference>
<keyword evidence="3" id="KW-0489">Methyltransferase</keyword>
<dbReference type="GO" id="GO:0008168">
    <property type="term" value="F:methyltransferase activity"/>
    <property type="evidence" value="ECO:0007669"/>
    <property type="project" value="UniProtKB-KW"/>
</dbReference>
<accession>A0ABX2SZ63</accession>
<comment type="caution">
    <text evidence="3">The sequence shown here is derived from an EMBL/GenBank/DDBJ whole genome shotgun (WGS) entry which is preliminary data.</text>
</comment>
<dbReference type="SUPFAM" id="SSF53335">
    <property type="entry name" value="S-adenosyl-L-methionine-dependent methyltransferases"/>
    <property type="match status" value="1"/>
</dbReference>
<evidence type="ECO:0000256" key="1">
    <source>
        <dbReference type="ARBA" id="ARBA00022679"/>
    </source>
</evidence>
<keyword evidence="1" id="KW-0808">Transferase</keyword>
<sequence length="239" mass="28274">MYGNLSIVYDKLMDVDYASYKNIIKNELKDKNNLFILDLGCGSGNLTSILAEYGKVFAIDVSEDMLAIASSKCPEATYFCLDLLDLEILDMKFNFIISAFDVFNYLNDFDEFKKGLKSVYNSLEKDGTFIFDIHTPKKIKYMLENQPFAYEDDDISYLWFTFDTENDLEVESELTFFIKEKDDLYKKMYEYQKQRTYYIEYIIKLIKDLGFNIDSYFCDFDSNNKNYEESDRIIFKLSK</sequence>
<dbReference type="Pfam" id="PF13649">
    <property type="entry name" value="Methyltransf_25"/>
    <property type="match status" value="1"/>
</dbReference>
<dbReference type="PANTHER" id="PTHR43861">
    <property type="entry name" value="TRANS-ACONITATE 2-METHYLTRANSFERASE-RELATED"/>
    <property type="match status" value="1"/>
</dbReference>
<evidence type="ECO:0000259" key="2">
    <source>
        <dbReference type="Pfam" id="PF13649"/>
    </source>
</evidence>
<evidence type="ECO:0000313" key="3">
    <source>
        <dbReference type="EMBL" id="NYS46648.1"/>
    </source>
</evidence>
<keyword evidence="4" id="KW-1185">Reference proteome</keyword>
<dbReference type="EMBL" id="JACBYF010000001">
    <property type="protein sequence ID" value="NYS46648.1"/>
    <property type="molecule type" value="Genomic_DNA"/>
</dbReference>
<dbReference type="InterPro" id="IPR041698">
    <property type="entry name" value="Methyltransf_25"/>
</dbReference>
<organism evidence="3 4">
    <name type="scientific">Gemelliphila palaticanis</name>
    <dbReference type="NCBI Taxonomy" id="81950"/>
    <lineage>
        <taxon>Bacteria</taxon>
        <taxon>Bacillati</taxon>
        <taxon>Bacillota</taxon>
        <taxon>Bacilli</taxon>
        <taxon>Bacillales</taxon>
        <taxon>Gemellaceae</taxon>
        <taxon>Gemelliphila</taxon>
    </lineage>
</organism>
<name>A0ABX2SZ63_9BACL</name>
<dbReference type="InterPro" id="IPR029063">
    <property type="entry name" value="SAM-dependent_MTases_sf"/>
</dbReference>
<gene>
    <name evidence="3" type="ORF">HZY85_00365</name>
</gene>
<protein>
    <submittedName>
        <fullName evidence="3">Class I SAM-dependent methyltransferase</fullName>
    </submittedName>
</protein>
<feature type="domain" description="Methyltransferase" evidence="2">
    <location>
        <begin position="36"/>
        <end position="127"/>
    </location>
</feature>
<dbReference type="RefSeq" id="WP_179939704.1">
    <property type="nucleotide sequence ID" value="NZ_JACBYF010000001.1"/>
</dbReference>
<dbReference type="Gene3D" id="2.20.25.110">
    <property type="entry name" value="S-adenosyl-L-methionine-dependent methyltransferases"/>
    <property type="match status" value="1"/>
</dbReference>
<proteinExistence type="predicted"/>
<dbReference type="CDD" id="cd02440">
    <property type="entry name" value="AdoMet_MTases"/>
    <property type="match status" value="1"/>
</dbReference>
<dbReference type="Proteomes" id="UP000531840">
    <property type="component" value="Unassembled WGS sequence"/>
</dbReference>
<evidence type="ECO:0000313" key="4">
    <source>
        <dbReference type="Proteomes" id="UP000531840"/>
    </source>
</evidence>